<dbReference type="Pfam" id="PF07045">
    <property type="entry name" value="DUF1330"/>
    <property type="match status" value="1"/>
</dbReference>
<evidence type="ECO:0000313" key="2">
    <source>
        <dbReference type="EMBL" id="MEJ8571515.1"/>
    </source>
</evidence>
<dbReference type="PANTHER" id="PTHR40257:SF1">
    <property type="entry name" value="DUF1330 DOMAIN-CONTAINING PROTEIN"/>
    <property type="match status" value="1"/>
</dbReference>
<dbReference type="InterPro" id="IPR011008">
    <property type="entry name" value="Dimeric_a/b-barrel"/>
</dbReference>
<reference evidence="2 3" key="1">
    <citation type="submission" date="2024-02" db="EMBL/GenBank/DDBJ databases">
        <title>Genome analysis and characterization of Microbaculum marinisediminis sp. nov., isolated from marine sediment.</title>
        <authorList>
            <person name="Du Z.-J."/>
            <person name="Ye Y.-Q."/>
            <person name="Zhang Z.-R."/>
            <person name="Yuan S.-M."/>
            <person name="Zhang X.-Y."/>
        </authorList>
    </citation>
    <scope>NUCLEOTIDE SEQUENCE [LARGE SCALE GENOMIC DNA]</scope>
    <source>
        <strain evidence="2 3">SDUM1044001</strain>
    </source>
</reference>
<dbReference type="AlphaFoldDB" id="A0AAW9RRH2"/>
<protein>
    <submittedName>
        <fullName evidence="2">DUF1330 domain-containing protein</fullName>
    </submittedName>
</protein>
<dbReference type="SUPFAM" id="SSF54909">
    <property type="entry name" value="Dimeric alpha+beta barrel"/>
    <property type="match status" value="1"/>
</dbReference>
<comment type="caution">
    <text evidence="2">The sequence shown here is derived from an EMBL/GenBank/DDBJ whole genome shotgun (WGS) entry which is preliminary data.</text>
</comment>
<evidence type="ECO:0000313" key="3">
    <source>
        <dbReference type="Proteomes" id="UP001378188"/>
    </source>
</evidence>
<keyword evidence="3" id="KW-1185">Reference proteome</keyword>
<dbReference type="RefSeq" id="WP_340329214.1">
    <property type="nucleotide sequence ID" value="NZ_JAZHOF010000003.1"/>
</dbReference>
<dbReference type="EMBL" id="JAZHOF010000003">
    <property type="protein sequence ID" value="MEJ8571515.1"/>
    <property type="molecule type" value="Genomic_DNA"/>
</dbReference>
<organism evidence="2 3">
    <name type="scientific">Microbaculum marinum</name>
    <dbReference type="NCBI Taxonomy" id="1764581"/>
    <lineage>
        <taxon>Bacteria</taxon>
        <taxon>Pseudomonadati</taxon>
        <taxon>Pseudomonadota</taxon>
        <taxon>Alphaproteobacteria</taxon>
        <taxon>Hyphomicrobiales</taxon>
        <taxon>Tepidamorphaceae</taxon>
        <taxon>Microbaculum</taxon>
    </lineage>
</organism>
<name>A0AAW9RRH2_9HYPH</name>
<dbReference type="PANTHER" id="PTHR40257">
    <property type="match status" value="1"/>
</dbReference>
<accession>A0AAW9RRH2</accession>
<dbReference type="InterPro" id="IPR010753">
    <property type="entry name" value="DUF1330"/>
</dbReference>
<sequence>MTAYIDPSRESFSRFREMQRQGPVHMLNLLRFRETAAYDDGTEATGAEAYRSYARESGPIFTRLGGRQVWVGKPELILIGPADERWDLAFIAEYPSVDAFVAMLRDPDYRKAVRHRQAAVADSRLIRMQPAAPGATFGEIGE</sequence>
<gene>
    <name evidence="2" type="ORF">V3328_08530</name>
</gene>
<evidence type="ECO:0000259" key="1">
    <source>
        <dbReference type="Pfam" id="PF07045"/>
    </source>
</evidence>
<proteinExistence type="predicted"/>
<dbReference type="Gene3D" id="3.30.70.100">
    <property type="match status" value="1"/>
</dbReference>
<dbReference type="Proteomes" id="UP001378188">
    <property type="component" value="Unassembled WGS sequence"/>
</dbReference>
<feature type="domain" description="DUF1330" evidence="1">
    <location>
        <begin position="45"/>
        <end position="121"/>
    </location>
</feature>